<dbReference type="PRINTS" id="PR01041">
    <property type="entry name" value="TRNASYNTHMET"/>
</dbReference>
<comment type="subunit">
    <text evidence="4 16">Homodimer.</text>
</comment>
<evidence type="ECO:0000256" key="9">
    <source>
        <dbReference type="ARBA" id="ARBA00022741"/>
    </source>
</evidence>
<dbReference type="InterPro" id="IPR014758">
    <property type="entry name" value="Met-tRNA_synth"/>
</dbReference>
<dbReference type="InterPro" id="IPR004495">
    <property type="entry name" value="Met-tRNA-synth_bsu_C"/>
</dbReference>
<dbReference type="SUPFAM" id="SSF52374">
    <property type="entry name" value="Nucleotidylyl transferase"/>
    <property type="match status" value="1"/>
</dbReference>
<dbReference type="CDD" id="cd00814">
    <property type="entry name" value="MetRS_core"/>
    <property type="match status" value="1"/>
</dbReference>
<dbReference type="EC" id="6.1.1.10" evidence="16"/>
<keyword evidence="10 16" id="KW-0862">Zinc</keyword>
<evidence type="ECO:0000256" key="2">
    <source>
        <dbReference type="ARBA" id="ARBA00004496"/>
    </source>
</evidence>
<evidence type="ECO:0000256" key="10">
    <source>
        <dbReference type="ARBA" id="ARBA00022833"/>
    </source>
</evidence>
<feature type="binding site" evidence="16">
    <location>
        <position position="157"/>
    </location>
    <ligand>
        <name>Zn(2+)</name>
        <dbReference type="ChEBI" id="CHEBI:29105"/>
    </ligand>
</feature>
<dbReference type="CDD" id="cd07957">
    <property type="entry name" value="Anticodon_Ia_Met"/>
    <property type="match status" value="1"/>
</dbReference>
<reference evidence="18 19" key="1">
    <citation type="submission" date="2020-09" db="EMBL/GenBank/DDBJ databases">
        <title>Methylomonas albis sp. nov. and Methylomonas fluvii sp. nov.: Two cold-adapted methanotrophs from the River Elbe and an amended description of Methylovulum psychrotolerans strain Eb1.</title>
        <authorList>
            <person name="Bussmann I.K."/>
            <person name="Klings K.-W."/>
            <person name="Warnstedt J."/>
            <person name="Hoppert M."/>
            <person name="Saborowski A."/>
            <person name="Horn F."/>
            <person name="Liebner S."/>
        </authorList>
    </citation>
    <scope>NUCLEOTIDE SEQUENCE [LARGE SCALE GENOMIC DNA]</scope>
    <source>
        <strain evidence="18 19">EbA</strain>
    </source>
</reference>
<evidence type="ECO:0000256" key="12">
    <source>
        <dbReference type="ARBA" id="ARBA00022884"/>
    </source>
</evidence>
<evidence type="ECO:0000256" key="1">
    <source>
        <dbReference type="ARBA" id="ARBA00003314"/>
    </source>
</evidence>
<gene>
    <name evidence="16 18" type="primary">metG</name>
    <name evidence="18" type="ORF">IE877_20770</name>
</gene>
<dbReference type="SUPFAM" id="SSF57770">
    <property type="entry name" value="Methionyl-tRNA synthetase (MetRS), Zn-domain"/>
    <property type="match status" value="1"/>
</dbReference>
<accession>A0ABR9D5B1</accession>
<dbReference type="SUPFAM" id="SSF50249">
    <property type="entry name" value="Nucleic acid-binding proteins"/>
    <property type="match status" value="1"/>
</dbReference>
<evidence type="ECO:0000256" key="6">
    <source>
        <dbReference type="ARBA" id="ARBA00022555"/>
    </source>
</evidence>
<evidence type="ECO:0000256" key="8">
    <source>
        <dbReference type="ARBA" id="ARBA00022723"/>
    </source>
</evidence>
<protein>
    <recommendedName>
        <fullName evidence="16">Methionine--tRNA ligase</fullName>
        <ecNumber evidence="16">6.1.1.10</ecNumber>
    </recommendedName>
    <alternativeName>
        <fullName evidence="16">Methionyl-tRNA synthetase</fullName>
        <shortName evidence="16">MetRS</shortName>
    </alternativeName>
</protein>
<keyword evidence="5 16" id="KW-0963">Cytoplasm</keyword>
<comment type="function">
    <text evidence="1 16">Is required not only for elongation of protein synthesis but also for the initiation of all mRNA translation through initiator tRNA(fMet) aminoacylation.</text>
</comment>
<dbReference type="InterPro" id="IPR041872">
    <property type="entry name" value="Anticodon_Met"/>
</dbReference>
<evidence type="ECO:0000256" key="16">
    <source>
        <dbReference type="HAMAP-Rule" id="MF_00098"/>
    </source>
</evidence>
<feature type="domain" description="TRNA-binding" evidence="17">
    <location>
        <begin position="588"/>
        <end position="689"/>
    </location>
</feature>
<dbReference type="EMBL" id="JACXSS010000001">
    <property type="protein sequence ID" value="MBD9358278.1"/>
    <property type="molecule type" value="Genomic_DNA"/>
</dbReference>
<evidence type="ECO:0000313" key="18">
    <source>
        <dbReference type="EMBL" id="MBD9358278.1"/>
    </source>
</evidence>
<evidence type="ECO:0000256" key="4">
    <source>
        <dbReference type="ARBA" id="ARBA00011738"/>
    </source>
</evidence>
<keyword evidence="19" id="KW-1185">Reference proteome</keyword>
<comment type="similarity">
    <text evidence="3 16">Belongs to the class-I aminoacyl-tRNA synthetase family. MetG type 1 subfamily.</text>
</comment>
<comment type="caution">
    <text evidence="18">The sequence shown here is derived from an EMBL/GenBank/DDBJ whole genome shotgun (WGS) entry which is preliminary data.</text>
</comment>
<dbReference type="PROSITE" id="PS00178">
    <property type="entry name" value="AA_TRNA_LIGASE_I"/>
    <property type="match status" value="1"/>
</dbReference>
<name>A0ABR9D5B1_9GAMM</name>
<dbReference type="NCBIfam" id="TIGR00399">
    <property type="entry name" value="metG_C_term"/>
    <property type="match status" value="1"/>
</dbReference>
<evidence type="ECO:0000256" key="14">
    <source>
        <dbReference type="ARBA" id="ARBA00023146"/>
    </source>
</evidence>
<dbReference type="InterPro" id="IPR001412">
    <property type="entry name" value="aa-tRNA-synth_I_CS"/>
</dbReference>
<keyword evidence="13 16" id="KW-0648">Protein biosynthesis</keyword>
<feature type="binding site" evidence="16">
    <location>
        <position position="147"/>
    </location>
    <ligand>
        <name>Zn(2+)</name>
        <dbReference type="ChEBI" id="CHEBI:29105"/>
    </ligand>
</feature>
<dbReference type="CDD" id="cd02800">
    <property type="entry name" value="tRNA_bind_EcMetRS_like"/>
    <property type="match status" value="1"/>
</dbReference>
<dbReference type="NCBIfam" id="NF001100">
    <property type="entry name" value="PRK00133.1"/>
    <property type="match status" value="1"/>
</dbReference>
<proteinExistence type="inferred from homology"/>
<dbReference type="InterPro" id="IPR015413">
    <property type="entry name" value="Methionyl/Leucyl_tRNA_Synth"/>
</dbReference>
<dbReference type="InterPro" id="IPR023458">
    <property type="entry name" value="Met-tRNA_ligase_1"/>
</dbReference>
<comment type="catalytic activity">
    <reaction evidence="15 16">
        <text>tRNA(Met) + L-methionine + ATP = L-methionyl-tRNA(Met) + AMP + diphosphate</text>
        <dbReference type="Rhea" id="RHEA:13481"/>
        <dbReference type="Rhea" id="RHEA-COMP:9667"/>
        <dbReference type="Rhea" id="RHEA-COMP:9698"/>
        <dbReference type="ChEBI" id="CHEBI:30616"/>
        <dbReference type="ChEBI" id="CHEBI:33019"/>
        <dbReference type="ChEBI" id="CHEBI:57844"/>
        <dbReference type="ChEBI" id="CHEBI:78442"/>
        <dbReference type="ChEBI" id="CHEBI:78530"/>
        <dbReference type="ChEBI" id="CHEBI:456215"/>
        <dbReference type="EC" id="6.1.1.10"/>
    </reaction>
</comment>
<dbReference type="InterPro" id="IPR014729">
    <property type="entry name" value="Rossmann-like_a/b/a_fold"/>
</dbReference>
<dbReference type="NCBIfam" id="TIGR00398">
    <property type="entry name" value="metG"/>
    <property type="match status" value="1"/>
</dbReference>
<dbReference type="SUPFAM" id="SSF47323">
    <property type="entry name" value="Anticodon-binding domain of a subclass of class I aminoacyl-tRNA synthetases"/>
    <property type="match status" value="1"/>
</dbReference>
<keyword evidence="8 16" id="KW-0479">Metal-binding</keyword>
<dbReference type="Gene3D" id="1.10.730.10">
    <property type="entry name" value="Isoleucyl-tRNA Synthetase, Domain 1"/>
    <property type="match status" value="1"/>
</dbReference>
<dbReference type="InterPro" id="IPR002547">
    <property type="entry name" value="tRNA-bd_dom"/>
</dbReference>
<evidence type="ECO:0000256" key="5">
    <source>
        <dbReference type="ARBA" id="ARBA00022490"/>
    </source>
</evidence>
<dbReference type="PANTHER" id="PTHR45765:SF1">
    <property type="entry name" value="METHIONINE--TRNA LIGASE, CYTOPLASMIC"/>
    <property type="match status" value="1"/>
</dbReference>
<evidence type="ECO:0000256" key="3">
    <source>
        <dbReference type="ARBA" id="ARBA00008258"/>
    </source>
</evidence>
<dbReference type="Gene3D" id="3.40.50.620">
    <property type="entry name" value="HUPs"/>
    <property type="match status" value="1"/>
</dbReference>
<dbReference type="InterPro" id="IPR033911">
    <property type="entry name" value="MetRS_core"/>
</dbReference>
<dbReference type="Gene3D" id="2.40.50.140">
    <property type="entry name" value="Nucleic acid-binding proteins"/>
    <property type="match status" value="1"/>
</dbReference>
<keyword evidence="6 16" id="KW-0820">tRNA-binding</keyword>
<keyword evidence="7 16" id="KW-0436">Ligase</keyword>
<feature type="binding site" evidence="16">
    <location>
        <position position="160"/>
    </location>
    <ligand>
        <name>Zn(2+)</name>
        <dbReference type="ChEBI" id="CHEBI:29105"/>
    </ligand>
</feature>
<evidence type="ECO:0000313" key="19">
    <source>
        <dbReference type="Proteomes" id="UP000652176"/>
    </source>
</evidence>
<feature type="short sequence motif" description="'HIGH' region" evidence="16">
    <location>
        <begin position="13"/>
        <end position="23"/>
    </location>
</feature>
<dbReference type="InterPro" id="IPR012340">
    <property type="entry name" value="NA-bd_OB-fold"/>
</dbReference>
<dbReference type="RefSeq" id="WP_192376498.1">
    <property type="nucleotide sequence ID" value="NZ_CAJHIV010000001.1"/>
</dbReference>
<evidence type="ECO:0000259" key="17">
    <source>
        <dbReference type="PROSITE" id="PS50886"/>
    </source>
</evidence>
<dbReference type="Gene3D" id="2.20.28.20">
    <property type="entry name" value="Methionyl-tRNA synthetase, Zn-domain"/>
    <property type="match status" value="1"/>
</dbReference>
<feature type="binding site" evidence="16">
    <location>
        <position position="332"/>
    </location>
    <ligand>
        <name>ATP</name>
        <dbReference type="ChEBI" id="CHEBI:30616"/>
    </ligand>
</feature>
<keyword evidence="9 16" id="KW-0547">Nucleotide-binding</keyword>
<dbReference type="Pfam" id="PF19303">
    <property type="entry name" value="Anticodon_3"/>
    <property type="match status" value="1"/>
</dbReference>
<evidence type="ECO:0000256" key="15">
    <source>
        <dbReference type="ARBA" id="ARBA00047364"/>
    </source>
</evidence>
<feature type="binding site" evidence="16">
    <location>
        <position position="144"/>
    </location>
    <ligand>
        <name>Zn(2+)</name>
        <dbReference type="ChEBI" id="CHEBI:29105"/>
    </ligand>
</feature>
<dbReference type="PANTHER" id="PTHR45765">
    <property type="entry name" value="METHIONINE--TRNA LIGASE"/>
    <property type="match status" value="1"/>
</dbReference>
<dbReference type="GO" id="GO:0004825">
    <property type="term" value="F:methionine-tRNA ligase activity"/>
    <property type="evidence" value="ECO:0007669"/>
    <property type="project" value="UniProtKB-EC"/>
</dbReference>
<dbReference type="HAMAP" id="MF_00098">
    <property type="entry name" value="Met_tRNA_synth_type1"/>
    <property type="match status" value="1"/>
</dbReference>
<dbReference type="InterPro" id="IPR009080">
    <property type="entry name" value="tRNAsynth_Ia_anticodon-bd"/>
</dbReference>
<feature type="short sequence motif" description="'KMSKS' region" evidence="16">
    <location>
        <begin position="329"/>
        <end position="333"/>
    </location>
</feature>
<keyword evidence="14 16" id="KW-0030">Aminoacyl-tRNA synthetase</keyword>
<evidence type="ECO:0000256" key="11">
    <source>
        <dbReference type="ARBA" id="ARBA00022840"/>
    </source>
</evidence>
<organism evidence="18 19">
    <name type="scientific">Methylomonas albis</name>
    <dbReference type="NCBI Taxonomy" id="1854563"/>
    <lineage>
        <taxon>Bacteria</taxon>
        <taxon>Pseudomonadati</taxon>
        <taxon>Pseudomonadota</taxon>
        <taxon>Gammaproteobacteria</taxon>
        <taxon>Methylococcales</taxon>
        <taxon>Methylococcaceae</taxon>
        <taxon>Methylomonas</taxon>
    </lineage>
</organism>
<dbReference type="InterPro" id="IPR029038">
    <property type="entry name" value="MetRS_Zn"/>
</dbReference>
<evidence type="ECO:0000256" key="13">
    <source>
        <dbReference type="ARBA" id="ARBA00022917"/>
    </source>
</evidence>
<comment type="cofactor">
    <cofactor evidence="16">
        <name>Zn(2+)</name>
        <dbReference type="ChEBI" id="CHEBI:29105"/>
    </cofactor>
    <text evidence="16">Binds 1 zinc ion per subunit.</text>
</comment>
<dbReference type="Pfam" id="PF01588">
    <property type="entry name" value="tRNA_bind"/>
    <property type="match status" value="1"/>
</dbReference>
<sequence length="689" mass="77059">MSNRKILVTSALPYANGPIHLGHLVEYIQTDIWVRFQKQRGHNCYYVCADDTHGTPIMLRADKEGITPEQLIAAVEQQHRADFQEFGVAFDQYHSTHSPENKEYSALIYKRLLDGGHISQRSITQAYDPVKNMFLPDRFIKGECPKCGAADQYGDSCEACGATYSPTELKNAVSAISGERPIEKDSEHYFFELGHFSEMLSNWTTAGHLQPEVSNKMAEWLESGLQQWDISRDAPYFGFEIPDAPGKYFYVWLDAPIGYMASFKHFCDRQGLDFDTYWRKDSTTELYHFIGKDIIYFHALFWPAMLHGSDFRTPSAIFAHGFLTVNGEKMSKSRGTFIKARTYLDHLNPEYLRYYFAAKLSAGVDDIDLNFDDFSQRVNSDLVGKVVNIASRCSGFIAKRFDGMLSAECAEPALFQQFVDANSTIADLYESREFGKAMREIMALADKANQYIDEKKPWLIAKEEGRDAELHAVCSMGVNLFRMLVAYLRPVIPTLANNAESFLNITAQSWPSDAQPLLGHKINSFIPLMTRVEPDKIAAIVEASKENLEKTPPVTAKPAKPVAAVTTNPEQVSKAIAEPIAEAIEIEDFAKIDLRIARIVKAESVEGAEKLLQLTVDLGGETRNIFAGIKSAYAPEELEGKLTVVVANLKPRKMRFGTSEGMVLAAGPGGKDIWVLSPDQGAQPGMRVK</sequence>
<evidence type="ECO:0000256" key="7">
    <source>
        <dbReference type="ARBA" id="ARBA00022598"/>
    </source>
</evidence>
<keyword evidence="11 16" id="KW-0067">ATP-binding</keyword>
<keyword evidence="12 16" id="KW-0694">RNA-binding</keyword>
<dbReference type="Pfam" id="PF09334">
    <property type="entry name" value="tRNA-synt_1g"/>
    <property type="match status" value="1"/>
</dbReference>
<dbReference type="Proteomes" id="UP000652176">
    <property type="component" value="Unassembled WGS sequence"/>
</dbReference>
<comment type="subcellular location">
    <subcellularLocation>
        <location evidence="2 16">Cytoplasm</location>
    </subcellularLocation>
</comment>
<dbReference type="PROSITE" id="PS50886">
    <property type="entry name" value="TRBD"/>
    <property type="match status" value="1"/>
</dbReference>